<evidence type="ECO:0000256" key="11">
    <source>
        <dbReference type="ARBA" id="ARBA00022989"/>
    </source>
</evidence>
<dbReference type="InterPro" id="IPR001750">
    <property type="entry name" value="ND/Mrp_TM"/>
</dbReference>
<evidence type="ECO:0000256" key="15">
    <source>
        <dbReference type="ARBA" id="ARBA00023136"/>
    </source>
</evidence>
<keyword evidence="10 17" id="KW-0249">Electron transport</keyword>
<keyword evidence="9 17" id="KW-1278">Translocase</keyword>
<keyword evidence="8 17" id="KW-0999">Mitochondrion inner membrane</keyword>
<dbReference type="PANTHER" id="PTHR46552:SF1">
    <property type="entry name" value="NADH-UBIQUINONE OXIDOREDUCTASE CHAIN 2"/>
    <property type="match status" value="1"/>
</dbReference>
<feature type="transmembrane region" description="Helical" evidence="17">
    <location>
        <begin position="57"/>
        <end position="79"/>
    </location>
</feature>
<feature type="transmembrane region" description="Helical" evidence="17">
    <location>
        <begin position="321"/>
        <end position="342"/>
    </location>
</feature>
<evidence type="ECO:0000256" key="1">
    <source>
        <dbReference type="ARBA" id="ARBA00004448"/>
    </source>
</evidence>
<evidence type="ECO:0000256" key="2">
    <source>
        <dbReference type="ARBA" id="ARBA00007012"/>
    </source>
</evidence>
<accession>A0A291I2I8</accession>
<evidence type="ECO:0000256" key="16">
    <source>
        <dbReference type="ARBA" id="ARBA00049551"/>
    </source>
</evidence>
<protein>
    <recommendedName>
        <fullName evidence="4 17">NADH-ubiquinone oxidoreductase chain 2</fullName>
        <ecNumber evidence="3 17">7.1.1.2</ecNumber>
    </recommendedName>
</protein>
<keyword evidence="11 17" id="KW-1133">Transmembrane helix</keyword>
<dbReference type="GO" id="GO:0008137">
    <property type="term" value="F:NADH dehydrogenase (ubiquinone) activity"/>
    <property type="evidence" value="ECO:0007669"/>
    <property type="project" value="UniProtKB-EC"/>
</dbReference>
<dbReference type="AlphaFoldDB" id="A0A291I2I8"/>
<dbReference type="InterPro" id="IPR003917">
    <property type="entry name" value="NADH_UbQ_OxRdtase_chain2"/>
</dbReference>
<dbReference type="Pfam" id="PF06444">
    <property type="entry name" value="NADH_dehy_S2_C"/>
    <property type="match status" value="1"/>
</dbReference>
<dbReference type="PANTHER" id="PTHR46552">
    <property type="entry name" value="NADH-UBIQUINONE OXIDOREDUCTASE CHAIN 2"/>
    <property type="match status" value="1"/>
</dbReference>
<keyword evidence="12 17" id="KW-0520">NAD</keyword>
<dbReference type="EC" id="7.1.1.2" evidence="3 17"/>
<evidence type="ECO:0000256" key="5">
    <source>
        <dbReference type="ARBA" id="ARBA00022448"/>
    </source>
</evidence>
<dbReference type="EMBL" id="KY038015">
    <property type="protein sequence ID" value="ATG83380.1"/>
    <property type="molecule type" value="Genomic_DNA"/>
</dbReference>
<dbReference type="GO" id="GO:0006120">
    <property type="term" value="P:mitochondrial electron transport, NADH to ubiquinone"/>
    <property type="evidence" value="ECO:0007669"/>
    <property type="project" value="InterPro"/>
</dbReference>
<geneLocation type="mitochondrion" evidence="20"/>
<keyword evidence="7 17" id="KW-0812">Transmembrane</keyword>
<evidence type="ECO:0000259" key="19">
    <source>
        <dbReference type="Pfam" id="PF06444"/>
    </source>
</evidence>
<comment type="catalytic activity">
    <reaction evidence="16 17">
        <text>a ubiquinone + NADH + 5 H(+)(in) = a ubiquinol + NAD(+) + 4 H(+)(out)</text>
        <dbReference type="Rhea" id="RHEA:29091"/>
        <dbReference type="Rhea" id="RHEA-COMP:9565"/>
        <dbReference type="Rhea" id="RHEA-COMP:9566"/>
        <dbReference type="ChEBI" id="CHEBI:15378"/>
        <dbReference type="ChEBI" id="CHEBI:16389"/>
        <dbReference type="ChEBI" id="CHEBI:17976"/>
        <dbReference type="ChEBI" id="CHEBI:57540"/>
        <dbReference type="ChEBI" id="CHEBI:57945"/>
        <dbReference type="EC" id="7.1.1.2"/>
    </reaction>
</comment>
<proteinExistence type="inferred from homology"/>
<reference evidence="20" key="1">
    <citation type="submission" date="2016-10" db="EMBL/GenBank/DDBJ databases">
        <title>Cryptic species, taxonomic inflation, or a bit of both? New species phenomenon in Sri Lanka as suggested by a phylogeny of dwarf geckos (Reptilia, Squamata, Gekkonidae, Cnemaspis).</title>
        <authorList>
            <person name="Agarwal I."/>
            <person name="Biswas S."/>
            <person name="Bauer A.M."/>
            <person name="Greenbaum E."/>
            <person name="Jackman T.R."/>
            <person name="de Silva A."/>
            <person name="Batuwita S."/>
        </authorList>
    </citation>
    <scope>NUCLEOTIDE SEQUENCE</scope>
</reference>
<sequence length="345" mass="37891">MNPLTWTLLITSLSTSTVIVMSSHHWLLAWLGLELNSLSILPLIMKQANPRATEAATKYFLTQATAAALILFAAALNALETGQWSILHCPTTCATITMTLAMMLKLGIAPAHFWYPEAIQGSTLTTALLLSTWQKLAPLALLYMTLPHLPTQIMLTLGLMSAMLGGWMGLNQTQTRKILAFSSIAHMGWLITALSLSPNLATLTMITYIIMTTSIFIMMIKTATKTLANLSHTWSHSPTMTTTTMLALMSLGGLPPFTGFAPKWLILKTLTTTDLILIGTALALASLPSLFFYIRMTYLGLMTTPPNTNNTKHNWHHNTHYPPYMALMITTTLLLLPMTPMLNTA</sequence>
<feature type="domain" description="NADH:quinone oxidoreductase/Mrp antiporter transmembrane" evidence="18">
    <location>
        <begin position="23"/>
        <end position="281"/>
    </location>
</feature>
<comment type="similarity">
    <text evidence="2 17">Belongs to the complex I subunit 2 family.</text>
</comment>
<keyword evidence="15 17" id="KW-0472">Membrane</keyword>
<evidence type="ECO:0000256" key="8">
    <source>
        <dbReference type="ARBA" id="ARBA00022792"/>
    </source>
</evidence>
<evidence type="ECO:0000313" key="20">
    <source>
        <dbReference type="EMBL" id="ATG83380.1"/>
    </source>
</evidence>
<dbReference type="InterPro" id="IPR050175">
    <property type="entry name" value="Complex_I_Subunit_2"/>
</dbReference>
<dbReference type="GO" id="GO:0005743">
    <property type="term" value="C:mitochondrial inner membrane"/>
    <property type="evidence" value="ECO:0007669"/>
    <property type="project" value="UniProtKB-SubCell"/>
</dbReference>
<feature type="transmembrane region" description="Helical" evidence="17">
    <location>
        <begin position="275"/>
        <end position="301"/>
    </location>
</feature>
<feature type="transmembrane region" description="Helical" evidence="17">
    <location>
        <begin position="178"/>
        <end position="196"/>
    </location>
</feature>
<keyword evidence="14 17" id="KW-0496">Mitochondrion</keyword>
<evidence type="ECO:0000256" key="10">
    <source>
        <dbReference type="ARBA" id="ARBA00022982"/>
    </source>
</evidence>
<evidence type="ECO:0000256" key="4">
    <source>
        <dbReference type="ARBA" id="ARBA00021008"/>
    </source>
</evidence>
<evidence type="ECO:0000256" key="7">
    <source>
        <dbReference type="ARBA" id="ARBA00022692"/>
    </source>
</evidence>
<evidence type="ECO:0000256" key="6">
    <source>
        <dbReference type="ARBA" id="ARBA00022660"/>
    </source>
</evidence>
<dbReference type="PRINTS" id="PR01436">
    <property type="entry name" value="NADHDHGNASE2"/>
</dbReference>
<keyword evidence="5" id="KW-0813">Transport</keyword>
<evidence type="ECO:0000256" key="17">
    <source>
        <dbReference type="RuleBase" id="RU003403"/>
    </source>
</evidence>
<feature type="transmembrane region" description="Helical" evidence="17">
    <location>
        <begin position="85"/>
        <end position="106"/>
    </location>
</feature>
<feature type="transmembrane region" description="Helical" evidence="17">
    <location>
        <begin position="202"/>
        <end position="220"/>
    </location>
</feature>
<evidence type="ECO:0000256" key="12">
    <source>
        <dbReference type="ARBA" id="ARBA00023027"/>
    </source>
</evidence>
<dbReference type="Pfam" id="PF00361">
    <property type="entry name" value="Proton_antipo_M"/>
    <property type="match status" value="1"/>
</dbReference>
<evidence type="ECO:0000256" key="9">
    <source>
        <dbReference type="ARBA" id="ARBA00022967"/>
    </source>
</evidence>
<feature type="transmembrane region" description="Helical" evidence="17">
    <location>
        <begin position="26"/>
        <end position="45"/>
    </location>
</feature>
<comment type="subcellular location">
    <subcellularLocation>
        <location evidence="1 17">Mitochondrion inner membrane</location>
        <topology evidence="1 17">Multi-pass membrane protein</topology>
    </subcellularLocation>
</comment>
<keyword evidence="6 17" id="KW-0679">Respiratory chain</keyword>
<evidence type="ECO:0000256" key="13">
    <source>
        <dbReference type="ARBA" id="ARBA00023075"/>
    </source>
</evidence>
<feature type="domain" description="NADH dehydrogenase subunit 2 C-terminal" evidence="19">
    <location>
        <begin position="290"/>
        <end position="342"/>
    </location>
</feature>
<evidence type="ECO:0000256" key="3">
    <source>
        <dbReference type="ARBA" id="ARBA00012944"/>
    </source>
</evidence>
<organism evidence="20">
    <name type="scientific">Urocotyledon inexpectata</name>
    <dbReference type="NCBI Taxonomy" id="707139"/>
    <lineage>
        <taxon>Eukaryota</taxon>
        <taxon>Metazoa</taxon>
        <taxon>Chordata</taxon>
        <taxon>Craniata</taxon>
        <taxon>Vertebrata</taxon>
        <taxon>Euteleostomi</taxon>
        <taxon>Lepidosauria</taxon>
        <taxon>Squamata</taxon>
        <taxon>Bifurcata</taxon>
        <taxon>Gekkota</taxon>
        <taxon>Gekkonidae</taxon>
        <taxon>Gekkoninae</taxon>
        <taxon>Urocotyledon</taxon>
    </lineage>
</organism>
<keyword evidence="13 17" id="KW-0830">Ubiquinone</keyword>
<feature type="transmembrane region" description="Helical" evidence="17">
    <location>
        <begin position="153"/>
        <end position="171"/>
    </location>
</feature>
<dbReference type="InterPro" id="IPR010933">
    <property type="entry name" value="NADH_DH_su2_C"/>
</dbReference>
<name>A0A291I2I8_9SAUR</name>
<evidence type="ECO:0000259" key="18">
    <source>
        <dbReference type="Pfam" id="PF00361"/>
    </source>
</evidence>
<evidence type="ECO:0000256" key="14">
    <source>
        <dbReference type="ARBA" id="ARBA00023128"/>
    </source>
</evidence>
<comment type="function">
    <text evidence="17">Core subunit of the mitochondrial membrane respiratory chain NADH dehydrogenase (Complex I) which catalyzes electron transfer from NADH through the respiratory chain, using ubiquinone as an electron acceptor. Essential for the catalytic activity and assembly of complex I.</text>
</comment>